<proteinExistence type="predicted"/>
<sequence length="140" mass="15611">MDGRDSRTFAERLRHLIKTVHPADRGPYSYREVEAGIRDHPGAVTAAYVQQLASGKQPNPRKHTIEALAAFFGVPVAYFFDDAVAQRVDAQLSELVDWRNTEAGELMQRLTRLSPGHREAVAAMIDHLAACERRAGRRCG</sequence>
<dbReference type="AlphaFoldDB" id="A0A917NEX1"/>
<dbReference type="Gene3D" id="1.10.260.40">
    <property type="entry name" value="lambda repressor-like DNA-binding domains"/>
    <property type="match status" value="1"/>
</dbReference>
<reference evidence="3" key="4">
    <citation type="submission" date="2020-09" db="EMBL/GenBank/DDBJ databases">
        <authorList>
            <person name="Sun Q."/>
            <person name="Zhou Y."/>
        </authorList>
    </citation>
    <scope>NUCLEOTIDE SEQUENCE</scope>
    <source>
        <strain evidence="3">CGMCC 4.7206</strain>
    </source>
</reference>
<evidence type="ECO:0000259" key="1">
    <source>
        <dbReference type="PROSITE" id="PS50943"/>
    </source>
</evidence>
<dbReference type="EMBL" id="BAAAHC010000009">
    <property type="protein sequence ID" value="GAA0522449.1"/>
    <property type="molecule type" value="Genomic_DNA"/>
</dbReference>
<feature type="domain" description="HTH cro/C1-type" evidence="1">
    <location>
        <begin position="44"/>
        <end position="79"/>
    </location>
</feature>
<reference evidence="2" key="1">
    <citation type="journal article" date="2014" name="Int. J. Syst. Evol. Microbiol.">
        <title>Complete genome of a new Firmicutes species belonging to the dominant human colonic microbiota ('Ruminococcus bicirculans') reveals two chromosomes and a selective capacity to utilize plant glucans.</title>
        <authorList>
            <consortium name="NISC Comparative Sequencing Program"/>
            <person name="Wegmann U."/>
            <person name="Louis P."/>
            <person name="Goesmann A."/>
            <person name="Henrissat B."/>
            <person name="Duncan S.H."/>
            <person name="Flint H.J."/>
        </authorList>
    </citation>
    <scope>NUCLEOTIDE SEQUENCE</scope>
    <source>
        <strain evidence="2">JCM 10664</strain>
    </source>
</reference>
<dbReference type="PROSITE" id="PS50943">
    <property type="entry name" value="HTH_CROC1"/>
    <property type="match status" value="1"/>
</dbReference>
<evidence type="ECO:0000313" key="4">
    <source>
        <dbReference type="Proteomes" id="UP000597989"/>
    </source>
</evidence>
<reference evidence="2" key="5">
    <citation type="submission" date="2023-12" db="EMBL/GenBank/DDBJ databases">
        <authorList>
            <person name="Sun Q."/>
            <person name="Inoue M."/>
        </authorList>
    </citation>
    <scope>NUCLEOTIDE SEQUENCE</scope>
    <source>
        <strain evidence="2">JCM 10664</strain>
    </source>
</reference>
<dbReference type="Proteomes" id="UP001500220">
    <property type="component" value="Unassembled WGS sequence"/>
</dbReference>
<accession>A0A917NEX1</accession>
<protein>
    <recommendedName>
        <fullName evidence="1">HTH cro/C1-type domain-containing protein</fullName>
    </recommendedName>
</protein>
<name>A0A917NEX1_9PSEU</name>
<dbReference type="InterPro" id="IPR001387">
    <property type="entry name" value="Cro/C1-type_HTH"/>
</dbReference>
<evidence type="ECO:0000313" key="2">
    <source>
        <dbReference type="EMBL" id="GAA0522449.1"/>
    </source>
</evidence>
<dbReference type="RefSeq" id="WP_188988861.1">
    <property type="nucleotide sequence ID" value="NZ_BAAAHC010000009.1"/>
</dbReference>
<dbReference type="EMBL" id="BMMT01000012">
    <property type="protein sequence ID" value="GGI94263.1"/>
    <property type="molecule type" value="Genomic_DNA"/>
</dbReference>
<dbReference type="GO" id="GO:0003677">
    <property type="term" value="F:DNA binding"/>
    <property type="evidence" value="ECO:0007669"/>
    <property type="project" value="InterPro"/>
</dbReference>
<dbReference type="InterPro" id="IPR010982">
    <property type="entry name" value="Lambda_DNA-bd_dom_sf"/>
</dbReference>
<gene>
    <name evidence="2" type="ORF">GCM10009545_25720</name>
    <name evidence="3" type="ORF">GCM10011581_34230</name>
</gene>
<organism evidence="3 4">
    <name type="scientific">Saccharopolyspora thermophila</name>
    <dbReference type="NCBI Taxonomy" id="89367"/>
    <lineage>
        <taxon>Bacteria</taxon>
        <taxon>Bacillati</taxon>
        <taxon>Actinomycetota</taxon>
        <taxon>Actinomycetes</taxon>
        <taxon>Pseudonocardiales</taxon>
        <taxon>Pseudonocardiaceae</taxon>
        <taxon>Saccharopolyspora</taxon>
    </lineage>
</organism>
<evidence type="ECO:0000313" key="3">
    <source>
        <dbReference type="EMBL" id="GGI94263.1"/>
    </source>
</evidence>
<dbReference type="Proteomes" id="UP000597989">
    <property type="component" value="Unassembled WGS sequence"/>
</dbReference>
<reference evidence="3 4" key="2">
    <citation type="journal article" date="2014" name="Int. J. Syst. Evol. Microbiol.">
        <title>Complete genome sequence of Corynebacterium casei LMG S-19264T (=DSM 44701T), isolated from a smear-ripened cheese.</title>
        <authorList>
            <consortium name="US DOE Joint Genome Institute (JGI-PGF)"/>
            <person name="Walter F."/>
            <person name="Albersmeier A."/>
            <person name="Kalinowski J."/>
            <person name="Ruckert C."/>
        </authorList>
    </citation>
    <scope>NUCLEOTIDE SEQUENCE [LARGE SCALE GENOMIC DNA]</scope>
    <source>
        <strain evidence="3 4">CGMCC 4.7206</strain>
    </source>
</reference>
<reference evidence="5" key="3">
    <citation type="journal article" date="2019" name="Int. J. Syst. Evol. Microbiol.">
        <title>The Global Catalogue of Microorganisms (GCM) 10K type strain sequencing project: providing services to taxonomists for standard genome sequencing and annotation.</title>
        <authorList>
            <consortium name="The Broad Institute Genomics Platform"/>
            <consortium name="The Broad Institute Genome Sequencing Center for Infectious Disease"/>
            <person name="Wu L."/>
            <person name="Ma J."/>
        </authorList>
    </citation>
    <scope>NUCLEOTIDE SEQUENCE [LARGE SCALE GENOMIC DNA]</scope>
    <source>
        <strain evidence="5">JCM 10664</strain>
    </source>
</reference>
<comment type="caution">
    <text evidence="3">The sequence shown here is derived from an EMBL/GenBank/DDBJ whole genome shotgun (WGS) entry which is preliminary data.</text>
</comment>
<evidence type="ECO:0000313" key="5">
    <source>
        <dbReference type="Proteomes" id="UP001500220"/>
    </source>
</evidence>
<keyword evidence="5" id="KW-1185">Reference proteome</keyword>